<evidence type="ECO:0000313" key="1">
    <source>
        <dbReference type="EMBL" id="MBN7827470.1"/>
    </source>
</evidence>
<dbReference type="AlphaFoldDB" id="A0A939DSM8"/>
<evidence type="ECO:0008006" key="3">
    <source>
        <dbReference type="Google" id="ProtNLM"/>
    </source>
</evidence>
<dbReference type="EMBL" id="JAFKCV010000018">
    <property type="protein sequence ID" value="MBN7827470.1"/>
    <property type="molecule type" value="Genomic_DNA"/>
</dbReference>
<name>A0A939DSM8_9ALTE</name>
<dbReference type="RefSeq" id="WP_206575581.1">
    <property type="nucleotide sequence ID" value="NZ_JAFKCV010000018.1"/>
</dbReference>
<dbReference type="Proteomes" id="UP000664654">
    <property type="component" value="Unassembled WGS sequence"/>
</dbReference>
<proteinExistence type="predicted"/>
<comment type="caution">
    <text evidence="1">The sequence shown here is derived from an EMBL/GenBank/DDBJ whole genome shotgun (WGS) entry which is preliminary data.</text>
</comment>
<gene>
    <name evidence="1" type="ORF">J0A66_19730</name>
</gene>
<organism evidence="1 2">
    <name type="scientific">Bowmanella dokdonensis</name>
    <dbReference type="NCBI Taxonomy" id="751969"/>
    <lineage>
        <taxon>Bacteria</taxon>
        <taxon>Pseudomonadati</taxon>
        <taxon>Pseudomonadota</taxon>
        <taxon>Gammaproteobacteria</taxon>
        <taxon>Alteromonadales</taxon>
        <taxon>Alteromonadaceae</taxon>
        <taxon>Bowmanella</taxon>
    </lineage>
</organism>
<reference evidence="1" key="1">
    <citation type="submission" date="2021-03" db="EMBL/GenBank/DDBJ databases">
        <title>novel species isolated from a fishpond in China.</title>
        <authorList>
            <person name="Lu H."/>
            <person name="Cai Z."/>
        </authorList>
    </citation>
    <scope>NUCLEOTIDE SEQUENCE</scope>
    <source>
        <strain evidence="1">JCM 30855</strain>
    </source>
</reference>
<dbReference type="SUPFAM" id="SSF53850">
    <property type="entry name" value="Periplasmic binding protein-like II"/>
    <property type="match status" value="1"/>
</dbReference>
<dbReference type="CDD" id="cd18773">
    <property type="entry name" value="PDC1_HK_sensor"/>
    <property type="match status" value="1"/>
</dbReference>
<protein>
    <recommendedName>
        <fullName evidence="3">Solute-binding protein family 3/N-terminal domain-containing protein</fullName>
    </recommendedName>
</protein>
<evidence type="ECO:0000313" key="2">
    <source>
        <dbReference type="Proteomes" id="UP000664654"/>
    </source>
</evidence>
<sequence>MSVTLPHIATLLMAIAQPQFLTLATQSQSPQQLLNQTESDTRSVATIRCILDKEQVQSEILMLPWARAKRELAEGNVDGVFLTSVGEVEEGIGSFPMVLEKWYVYQRLAGKSGGQSHRLGVVRGSDVESWLLEHNRVPYLKARDMHQLLQQFVAGRIDYFVADDLQVKTLLHSEPQNLSIRFLRYRAKNVTFSHQFHQKYPDFITRFNRRIGECNPQITQLSPLERQQAIKYVEDQVIPALDQGFREELSARLGHQAPSPGEEIALREATWREELKSGEYRLIAESLDNPLAERLKVIQAGLPAVGELMVTRDNGELLAVSRVTSDYWQGDEAKITDLGHKAIEVGDLEYDESTSSFVAHVSVPLQSPQGRAILVVGLSLERILIGEL</sequence>
<keyword evidence="2" id="KW-1185">Reference proteome</keyword>
<accession>A0A939DSM8</accession>